<dbReference type="STRING" id="1499967.U27_02510"/>
<name>A0A0S6WAY3_VECG1</name>
<dbReference type="EMBL" id="DF820463">
    <property type="protein sequence ID" value="GAK55676.1"/>
    <property type="molecule type" value="Genomic_DNA"/>
</dbReference>
<feature type="transmembrane region" description="Helical" evidence="7">
    <location>
        <begin position="81"/>
        <end position="103"/>
    </location>
</feature>
<dbReference type="eggNOG" id="COG1175">
    <property type="taxonomic scope" value="Bacteria"/>
</dbReference>
<dbReference type="GO" id="GO:0005886">
    <property type="term" value="C:plasma membrane"/>
    <property type="evidence" value="ECO:0007669"/>
    <property type="project" value="UniProtKB-SubCell"/>
</dbReference>
<feature type="domain" description="ABC transmembrane type-1" evidence="8">
    <location>
        <begin position="78"/>
        <end position="291"/>
    </location>
</feature>
<comment type="subcellular location">
    <subcellularLocation>
        <location evidence="1 7">Cell membrane</location>
        <topology evidence="1 7">Multi-pass membrane protein</topology>
    </subcellularLocation>
</comment>
<dbReference type="GO" id="GO:0055085">
    <property type="term" value="P:transmembrane transport"/>
    <property type="evidence" value="ECO:0007669"/>
    <property type="project" value="InterPro"/>
</dbReference>
<evidence type="ECO:0000256" key="3">
    <source>
        <dbReference type="ARBA" id="ARBA00022475"/>
    </source>
</evidence>
<keyword evidence="4 7" id="KW-0812">Transmembrane</keyword>
<proteinExistence type="inferred from homology"/>
<keyword evidence="6 7" id="KW-0472">Membrane</keyword>
<keyword evidence="10" id="KW-1185">Reference proteome</keyword>
<evidence type="ECO:0000259" key="8">
    <source>
        <dbReference type="PROSITE" id="PS50928"/>
    </source>
</evidence>
<keyword evidence="2 7" id="KW-0813">Transport</keyword>
<dbReference type="SUPFAM" id="SSF161098">
    <property type="entry name" value="MetI-like"/>
    <property type="match status" value="1"/>
</dbReference>
<dbReference type="InterPro" id="IPR035906">
    <property type="entry name" value="MetI-like_sf"/>
</dbReference>
<evidence type="ECO:0000256" key="4">
    <source>
        <dbReference type="ARBA" id="ARBA00022692"/>
    </source>
</evidence>
<organism evidence="9">
    <name type="scientific">Vecturithrix granuli</name>
    <dbReference type="NCBI Taxonomy" id="1499967"/>
    <lineage>
        <taxon>Bacteria</taxon>
        <taxon>Candidatus Moduliflexota</taxon>
        <taxon>Candidatus Vecturitrichia</taxon>
        <taxon>Candidatus Vecturitrichales</taxon>
        <taxon>Candidatus Vecturitrichaceae</taxon>
        <taxon>Candidatus Vecturithrix</taxon>
    </lineage>
</organism>
<evidence type="ECO:0000256" key="6">
    <source>
        <dbReference type="ARBA" id="ARBA00023136"/>
    </source>
</evidence>
<reference evidence="9" key="1">
    <citation type="journal article" date="2015" name="PeerJ">
        <title>First genomic representation of candidate bacterial phylum KSB3 points to enhanced environmental sensing as a trigger of wastewater bulking.</title>
        <authorList>
            <person name="Sekiguchi Y."/>
            <person name="Ohashi A."/>
            <person name="Parks D.H."/>
            <person name="Yamauchi T."/>
            <person name="Tyson G.W."/>
            <person name="Hugenholtz P."/>
        </authorList>
    </citation>
    <scope>NUCLEOTIDE SEQUENCE [LARGE SCALE GENOMIC DNA]</scope>
</reference>
<evidence type="ECO:0000256" key="5">
    <source>
        <dbReference type="ARBA" id="ARBA00022989"/>
    </source>
</evidence>
<evidence type="ECO:0000256" key="1">
    <source>
        <dbReference type="ARBA" id="ARBA00004651"/>
    </source>
</evidence>
<feature type="transmembrane region" description="Helical" evidence="7">
    <location>
        <begin position="165"/>
        <end position="189"/>
    </location>
</feature>
<dbReference type="Gene3D" id="1.10.3720.10">
    <property type="entry name" value="MetI-like"/>
    <property type="match status" value="1"/>
</dbReference>
<dbReference type="CDD" id="cd06261">
    <property type="entry name" value="TM_PBP2"/>
    <property type="match status" value="1"/>
</dbReference>
<feature type="transmembrane region" description="Helical" evidence="7">
    <location>
        <begin position="115"/>
        <end position="132"/>
    </location>
</feature>
<dbReference type="Pfam" id="PF00528">
    <property type="entry name" value="BPD_transp_1"/>
    <property type="match status" value="1"/>
</dbReference>
<keyword evidence="3" id="KW-1003">Cell membrane</keyword>
<dbReference type="PANTHER" id="PTHR30193:SF37">
    <property type="entry name" value="INNER MEMBRANE ABC TRANSPORTER PERMEASE PROTEIN YCJO"/>
    <property type="match status" value="1"/>
</dbReference>
<evidence type="ECO:0000313" key="10">
    <source>
        <dbReference type="Proteomes" id="UP000030661"/>
    </source>
</evidence>
<evidence type="ECO:0000256" key="7">
    <source>
        <dbReference type="RuleBase" id="RU363032"/>
    </source>
</evidence>
<accession>A0A0S6WAY3</accession>
<dbReference type="HOGENOM" id="CLU_016047_0_3_0"/>
<dbReference type="InterPro" id="IPR000515">
    <property type="entry name" value="MetI-like"/>
</dbReference>
<keyword evidence="5 7" id="KW-1133">Transmembrane helix</keyword>
<gene>
    <name evidence="9" type="ORF">U27_02510</name>
</gene>
<dbReference type="Proteomes" id="UP000030661">
    <property type="component" value="Unassembled WGS sequence"/>
</dbReference>
<evidence type="ECO:0000313" key="9">
    <source>
        <dbReference type="EMBL" id="GAK55676.1"/>
    </source>
</evidence>
<protein>
    <submittedName>
        <fullName evidence="9">Binding-protein-dependent transport systems inner membrane component</fullName>
    </submittedName>
</protein>
<dbReference type="PANTHER" id="PTHR30193">
    <property type="entry name" value="ABC TRANSPORTER PERMEASE PROTEIN"/>
    <property type="match status" value="1"/>
</dbReference>
<feature type="transmembrane region" description="Helical" evidence="7">
    <location>
        <begin position="12"/>
        <end position="35"/>
    </location>
</feature>
<dbReference type="PROSITE" id="PS50928">
    <property type="entry name" value="ABC_TM1"/>
    <property type="match status" value="1"/>
</dbReference>
<feature type="transmembrane region" description="Helical" evidence="7">
    <location>
        <begin position="270"/>
        <end position="294"/>
    </location>
</feature>
<sequence length="300" mass="34089">MFQRTSVNRLALYFILPALIATILVHLIPISWGIYIGFIDLDIKTLAQWTKAPFVGLENFRTIFESASNVGERFIRSIWNIAIYGLITIPAGFVIALAVALLLHQQFVGRTLVRGLILLPYITPDAVMYNVWRFLFQARIGLVNKYLLAWGLIDEPLIWLVGERAMWSVVLSSIWKGWPFSCLILLAGLQSIPRDMYEAATIDGANWRHRFQYITFPMLWPVSRTLLLLSTIWTFHAFNQFYVMLGGDTTSRVAVPSLVILNEAFRNLHYGLGAAMSIIVLLVVFAFTSLLIFAQKEETA</sequence>
<dbReference type="AlphaFoldDB" id="A0A0S6WAY3"/>
<dbReference type="InterPro" id="IPR051393">
    <property type="entry name" value="ABC_transporter_permease"/>
</dbReference>
<evidence type="ECO:0000256" key="2">
    <source>
        <dbReference type="ARBA" id="ARBA00022448"/>
    </source>
</evidence>
<comment type="similarity">
    <text evidence="7">Belongs to the binding-protein-dependent transport system permease family.</text>
</comment>
<feature type="transmembrane region" description="Helical" evidence="7">
    <location>
        <begin position="218"/>
        <end position="238"/>
    </location>
</feature>